<accession>A0ABW6AYV3</accession>
<organism evidence="1 2">
    <name type="scientific">Olivibacter jilunii</name>
    <dbReference type="NCBI Taxonomy" id="985016"/>
    <lineage>
        <taxon>Bacteria</taxon>
        <taxon>Pseudomonadati</taxon>
        <taxon>Bacteroidota</taxon>
        <taxon>Sphingobacteriia</taxon>
        <taxon>Sphingobacteriales</taxon>
        <taxon>Sphingobacteriaceae</taxon>
        <taxon>Olivibacter</taxon>
    </lineage>
</organism>
<dbReference type="Proteomes" id="UP001597560">
    <property type="component" value="Unassembled WGS sequence"/>
</dbReference>
<evidence type="ECO:0000313" key="1">
    <source>
        <dbReference type="EMBL" id="MFD2961368.1"/>
    </source>
</evidence>
<evidence type="ECO:0008006" key="3">
    <source>
        <dbReference type="Google" id="ProtNLM"/>
    </source>
</evidence>
<keyword evidence="2" id="KW-1185">Reference proteome</keyword>
<sequence>MTTEERLSLLEGQISSLLALFTPQQPVRFWQGMSRTDVVNLLDKIMVGVNQDGTTKYTDVNKLVNLISSATGSGIEAPPTPGTVLPAPEQANKITVLPSGNYTQPGGGTLTVDPLTLTIGFWDGQSWTKPIVIPTEIDTSVLVAKSVINQPNGVAGLDENGELPGYVSVSEKGAAGGVAPLDQNLKTPVEYIPPLPYASESDFNPVKSYVNDIKPLLIATDIEGYLIAFLDSENHLLGGWRSDGSFDVPKLLDASVSFAKLKEDATELMLKSINPDTGYIGGWFDSENRILLGIKSNGQVNIPSLSTGGGAIFSQLNVEDTGYIAGWFDSEGKILFGIKSNGHVVFINDDVEDLKSRVSVLENGDTGIKLVDCVGDSLTAATYPDRLSALLGSGYQVMNRGVGGENVPTIAARVGAVPAVLSSDIILPASSLERVLIASYDVVTNRLKNQYDGRTVNWIRPPANTLNPVFVADIECELIIEGAPDQVSTPDTKIYLRRLVNSDSPTQLKAGMPIYTVTAAKYKKPYAGVYWMGQNRGYDIDGVDDNSVLIDYYRRLIEFLGTPNYIIIGLHTNSANYRADLESLMLREFGLRYINLRQYMTLYGLKDANLTPTPEDITAMAQGMTPPQLLSDGIHFTGIGYQLIAELVYKRMKQLNIA</sequence>
<dbReference type="EMBL" id="JBHUPA010000002">
    <property type="protein sequence ID" value="MFD2961368.1"/>
    <property type="molecule type" value="Genomic_DNA"/>
</dbReference>
<name>A0ABW6AYV3_9SPHI</name>
<comment type="caution">
    <text evidence="1">The sequence shown here is derived from an EMBL/GenBank/DDBJ whole genome shotgun (WGS) entry which is preliminary data.</text>
</comment>
<reference evidence="2" key="1">
    <citation type="journal article" date="2019" name="Int. J. Syst. Evol. Microbiol.">
        <title>The Global Catalogue of Microorganisms (GCM) 10K type strain sequencing project: providing services to taxonomists for standard genome sequencing and annotation.</title>
        <authorList>
            <consortium name="The Broad Institute Genomics Platform"/>
            <consortium name="The Broad Institute Genome Sequencing Center for Infectious Disease"/>
            <person name="Wu L."/>
            <person name="Ma J."/>
        </authorList>
    </citation>
    <scope>NUCLEOTIDE SEQUENCE [LARGE SCALE GENOMIC DNA]</scope>
    <source>
        <strain evidence="2">KCTC 23098</strain>
    </source>
</reference>
<dbReference type="SUPFAM" id="SSF52266">
    <property type="entry name" value="SGNH hydrolase"/>
    <property type="match status" value="1"/>
</dbReference>
<gene>
    <name evidence="1" type="ORF">ACFS6J_06210</name>
</gene>
<proteinExistence type="predicted"/>
<protein>
    <recommendedName>
        <fullName evidence="3">SGNH/GDSL hydrolase family protein</fullName>
    </recommendedName>
</protein>
<dbReference type="InterPro" id="IPR036514">
    <property type="entry name" value="SGNH_hydro_sf"/>
</dbReference>
<dbReference type="RefSeq" id="WP_377609523.1">
    <property type="nucleotide sequence ID" value="NZ_JBHUPA010000002.1"/>
</dbReference>
<dbReference type="Gene3D" id="3.40.50.1110">
    <property type="entry name" value="SGNH hydrolase"/>
    <property type="match status" value="1"/>
</dbReference>
<evidence type="ECO:0000313" key="2">
    <source>
        <dbReference type="Proteomes" id="UP001597560"/>
    </source>
</evidence>